<evidence type="ECO:0000259" key="4">
    <source>
        <dbReference type="Pfam" id="PF08241"/>
    </source>
</evidence>
<dbReference type="InterPro" id="IPR013216">
    <property type="entry name" value="Methyltransf_11"/>
</dbReference>
<dbReference type="InterPro" id="IPR051422">
    <property type="entry name" value="AlkB_tRNA_MeTrf/Diox"/>
</dbReference>
<evidence type="ECO:0000256" key="1">
    <source>
        <dbReference type="ARBA" id="ARBA00022603"/>
    </source>
</evidence>
<dbReference type="CDD" id="cd02440">
    <property type="entry name" value="AdoMet_MTases"/>
    <property type="match status" value="1"/>
</dbReference>
<evidence type="ECO:0000256" key="2">
    <source>
        <dbReference type="ARBA" id="ARBA00022679"/>
    </source>
</evidence>
<name>A0ABQ8ULR0_9EUKA</name>
<dbReference type="PANTHER" id="PTHR13069">
    <property type="entry name" value="ALKYLATED DNA REPAIR PROTEIN ALKB HOMOLOG 8"/>
    <property type="match status" value="1"/>
</dbReference>
<feature type="domain" description="Methyltransferase type 11" evidence="4">
    <location>
        <begin position="54"/>
        <end position="141"/>
    </location>
</feature>
<dbReference type="GO" id="GO:0032259">
    <property type="term" value="P:methylation"/>
    <property type="evidence" value="ECO:0007669"/>
    <property type="project" value="UniProtKB-KW"/>
</dbReference>
<feature type="region of interest" description="Disordered" evidence="3">
    <location>
        <begin position="250"/>
        <end position="282"/>
    </location>
</feature>
<dbReference type="GO" id="GO:0008168">
    <property type="term" value="F:methyltransferase activity"/>
    <property type="evidence" value="ECO:0007669"/>
    <property type="project" value="UniProtKB-KW"/>
</dbReference>
<gene>
    <name evidence="5" type="ORF">PAPYR_5005</name>
</gene>
<evidence type="ECO:0000313" key="5">
    <source>
        <dbReference type="EMBL" id="KAJ4459198.1"/>
    </source>
</evidence>
<accession>A0ABQ8ULR0</accession>
<evidence type="ECO:0000313" key="6">
    <source>
        <dbReference type="Proteomes" id="UP001141327"/>
    </source>
</evidence>
<protein>
    <submittedName>
        <fullName evidence="5">tRNA methyltransferase</fullName>
    </submittedName>
</protein>
<comment type="caution">
    <text evidence="5">The sequence shown here is derived from an EMBL/GenBank/DDBJ whole genome shotgun (WGS) entry which is preliminary data.</text>
</comment>
<keyword evidence="6" id="KW-1185">Reference proteome</keyword>
<proteinExistence type="predicted"/>
<sequence>MANQSPFVMPDTETLHVRDVYECISTHFSATRTKSWPVVDAFLRSLEKGTVCADVGCGNGKNMVNRPELALLGSDRSENLIKLCAQQNLEAAVADGLRLPYRSGSLGALISIAVIHHFSTVERRIIALQELFRVLRPGGRGLIFVWSFERQAKPQPQQDALISWTLDPRHAHTSIPAHAESTPKGIMLTRYYHLFAEGELEALLERAIAGPDLLEYESMLPGGAEAGCRRHPIRVVRTGADHENWWAEIQREADVTPGEGETGAPAREADASNPPKGSPRRE</sequence>
<evidence type="ECO:0000256" key="3">
    <source>
        <dbReference type="SAM" id="MobiDB-lite"/>
    </source>
</evidence>
<keyword evidence="1 5" id="KW-0489">Methyltransferase</keyword>
<keyword evidence="2" id="KW-0808">Transferase</keyword>
<organism evidence="5 6">
    <name type="scientific">Paratrimastix pyriformis</name>
    <dbReference type="NCBI Taxonomy" id="342808"/>
    <lineage>
        <taxon>Eukaryota</taxon>
        <taxon>Metamonada</taxon>
        <taxon>Preaxostyla</taxon>
        <taxon>Paratrimastigidae</taxon>
        <taxon>Paratrimastix</taxon>
    </lineage>
</organism>
<dbReference type="Proteomes" id="UP001141327">
    <property type="component" value="Unassembled WGS sequence"/>
</dbReference>
<dbReference type="SUPFAM" id="SSF53335">
    <property type="entry name" value="S-adenosyl-L-methionine-dependent methyltransferases"/>
    <property type="match status" value="1"/>
</dbReference>
<reference evidence="5" key="1">
    <citation type="journal article" date="2022" name="bioRxiv">
        <title>Genomics of Preaxostyla Flagellates Illuminates Evolutionary Transitions and the Path Towards Mitochondrial Loss.</title>
        <authorList>
            <person name="Novak L.V.F."/>
            <person name="Treitli S.C."/>
            <person name="Pyrih J."/>
            <person name="Halakuc P."/>
            <person name="Pipaliya S.V."/>
            <person name="Vacek V."/>
            <person name="Brzon O."/>
            <person name="Soukal P."/>
            <person name="Eme L."/>
            <person name="Dacks J.B."/>
            <person name="Karnkowska A."/>
            <person name="Elias M."/>
            <person name="Hampl V."/>
        </authorList>
    </citation>
    <scope>NUCLEOTIDE SEQUENCE</scope>
    <source>
        <strain evidence="5">RCP-MX</strain>
    </source>
</reference>
<dbReference type="EMBL" id="JAPMOS010000022">
    <property type="protein sequence ID" value="KAJ4459198.1"/>
    <property type="molecule type" value="Genomic_DNA"/>
</dbReference>
<dbReference type="PANTHER" id="PTHR13069:SF21">
    <property type="entry name" value="ALKYLATED DNA REPAIR PROTEIN ALKB HOMOLOG 8"/>
    <property type="match status" value="1"/>
</dbReference>
<dbReference type="Gene3D" id="3.40.50.150">
    <property type="entry name" value="Vaccinia Virus protein VP39"/>
    <property type="match status" value="1"/>
</dbReference>
<dbReference type="Pfam" id="PF08241">
    <property type="entry name" value="Methyltransf_11"/>
    <property type="match status" value="1"/>
</dbReference>
<dbReference type="InterPro" id="IPR029063">
    <property type="entry name" value="SAM-dependent_MTases_sf"/>
</dbReference>